<proteinExistence type="predicted"/>
<accession>A0A1E5IFD4</accession>
<dbReference type="EMBL" id="LNVX01000835">
    <property type="protein sequence ID" value="OEG69151.1"/>
    <property type="molecule type" value="Genomic_DNA"/>
</dbReference>
<keyword evidence="1" id="KW-0472">Membrane</keyword>
<dbReference type="AlphaFoldDB" id="A0A1E5IFD4"/>
<evidence type="ECO:0008006" key="4">
    <source>
        <dbReference type="Google" id="ProtNLM"/>
    </source>
</evidence>
<dbReference type="Proteomes" id="UP000095237">
    <property type="component" value="Unassembled WGS sequence"/>
</dbReference>
<name>A0A1E5IFD4_ENDTX</name>
<keyword evidence="1" id="KW-0812">Transmembrane</keyword>
<evidence type="ECO:0000313" key="3">
    <source>
        <dbReference type="Proteomes" id="UP000095237"/>
    </source>
</evidence>
<gene>
    <name evidence="2" type="ORF">ATZ36_11250</name>
</gene>
<evidence type="ECO:0000313" key="2">
    <source>
        <dbReference type="EMBL" id="OEG69151.1"/>
    </source>
</evidence>
<organism evidence="2 3">
    <name type="scientific">Endomicrobium trichonymphae</name>
    <dbReference type="NCBI Taxonomy" id="1408204"/>
    <lineage>
        <taxon>Bacteria</taxon>
        <taxon>Pseudomonadati</taxon>
        <taxon>Elusimicrobiota</taxon>
        <taxon>Endomicrobiia</taxon>
        <taxon>Endomicrobiales</taxon>
        <taxon>Endomicrobiaceae</taxon>
        <taxon>Candidatus Endomicrobiellum</taxon>
    </lineage>
</organism>
<comment type="caution">
    <text evidence="2">The sequence shown here is derived from an EMBL/GenBank/DDBJ whole genome shotgun (WGS) entry which is preliminary data.</text>
</comment>
<sequence length="76" mass="8886">MSVRRYYTNFCISLILIIMNCMKSTLIGAKYIKNKYGPTPVDFAKIIKQMQKADDYEEIRTKYLPKRPADLFGLSK</sequence>
<reference evidence="2 3" key="1">
    <citation type="submission" date="2015-11" db="EMBL/GenBank/DDBJ databases">
        <title>Evidence for parallel genomic evolution in an endosymbiosis of termite gut flagellates.</title>
        <authorList>
            <person name="Zheng H."/>
        </authorList>
    </citation>
    <scope>NUCLEOTIDE SEQUENCE [LARGE SCALE GENOMIC DNA]</scope>
    <source>
        <strain evidence="2 3">CET450</strain>
    </source>
</reference>
<keyword evidence="1" id="KW-1133">Transmembrane helix</keyword>
<feature type="transmembrane region" description="Helical" evidence="1">
    <location>
        <begin position="6"/>
        <end position="26"/>
    </location>
</feature>
<protein>
    <recommendedName>
        <fullName evidence="4">Antitoxin SocA-like Panacea domain-containing protein</fullName>
    </recommendedName>
</protein>
<keyword evidence="3" id="KW-1185">Reference proteome</keyword>
<evidence type="ECO:0000256" key="1">
    <source>
        <dbReference type="SAM" id="Phobius"/>
    </source>
</evidence>